<feature type="domain" description="PpiC" evidence="8">
    <location>
        <begin position="287"/>
        <end position="385"/>
    </location>
</feature>
<dbReference type="InterPro" id="IPR000297">
    <property type="entry name" value="PPIase_PpiC"/>
</dbReference>
<evidence type="ECO:0000256" key="6">
    <source>
        <dbReference type="ARBA" id="ARBA00023235"/>
    </source>
</evidence>
<dbReference type="InterPro" id="IPR023034">
    <property type="entry name" value="PPIase_SurA"/>
</dbReference>
<gene>
    <name evidence="7" type="primary">surA</name>
    <name evidence="9" type="ORF">LIN78_07760</name>
</gene>
<keyword evidence="1 7" id="KW-0732">Signal</keyword>
<protein>
    <recommendedName>
        <fullName evidence="7">Chaperone SurA</fullName>
    </recommendedName>
    <alternativeName>
        <fullName evidence="7">Peptidyl-prolyl cis-trans isomerase SurA</fullName>
        <shortName evidence="7">PPIase SurA</shortName>
        <ecNumber evidence="7">5.2.1.8</ecNumber>
    </alternativeName>
    <alternativeName>
        <fullName evidence="7">Rotamase SurA</fullName>
    </alternativeName>
</protein>
<keyword evidence="2 7" id="KW-0677">Repeat</keyword>
<dbReference type="InterPro" id="IPR027304">
    <property type="entry name" value="Trigger_fact/SurA_dom_sf"/>
</dbReference>
<reference evidence="9" key="1">
    <citation type="submission" date="2021-10" db="EMBL/GenBank/DDBJ databases">
        <title>The complete genome sequence of Leeia sp. TBRC 13508.</title>
        <authorList>
            <person name="Charoenyingcharoen P."/>
            <person name="Yukphan P."/>
        </authorList>
    </citation>
    <scope>NUCLEOTIDE SEQUENCE</scope>
    <source>
        <strain evidence="9">TBRC 13508</strain>
    </source>
</reference>
<comment type="catalytic activity">
    <reaction evidence="7">
        <text>[protein]-peptidylproline (omega=180) = [protein]-peptidylproline (omega=0)</text>
        <dbReference type="Rhea" id="RHEA:16237"/>
        <dbReference type="Rhea" id="RHEA-COMP:10747"/>
        <dbReference type="Rhea" id="RHEA-COMP:10748"/>
        <dbReference type="ChEBI" id="CHEBI:83833"/>
        <dbReference type="ChEBI" id="CHEBI:83834"/>
        <dbReference type="EC" id="5.2.1.8"/>
    </reaction>
</comment>
<evidence type="ECO:0000259" key="8">
    <source>
        <dbReference type="PROSITE" id="PS50198"/>
    </source>
</evidence>
<dbReference type="PROSITE" id="PS01096">
    <property type="entry name" value="PPIC_PPIASE_1"/>
    <property type="match status" value="1"/>
</dbReference>
<organism evidence="9 10">
    <name type="scientific">Leeia speluncae</name>
    <dbReference type="NCBI Taxonomy" id="2884804"/>
    <lineage>
        <taxon>Bacteria</taxon>
        <taxon>Pseudomonadati</taxon>
        <taxon>Pseudomonadota</taxon>
        <taxon>Betaproteobacteria</taxon>
        <taxon>Neisseriales</taxon>
        <taxon>Leeiaceae</taxon>
        <taxon>Leeia</taxon>
    </lineage>
</organism>
<keyword evidence="3 7" id="KW-0574">Periplasm</keyword>
<keyword evidence="10" id="KW-1185">Reference proteome</keyword>
<evidence type="ECO:0000256" key="1">
    <source>
        <dbReference type="ARBA" id="ARBA00022729"/>
    </source>
</evidence>
<keyword evidence="5 7" id="KW-0143">Chaperone</keyword>
<dbReference type="RefSeq" id="WP_227180204.1">
    <property type="nucleotide sequence ID" value="NZ_JAJBZT010000003.1"/>
</dbReference>
<dbReference type="Pfam" id="PF00639">
    <property type="entry name" value="Rotamase"/>
    <property type="match status" value="1"/>
</dbReference>
<dbReference type="EMBL" id="JAJBZT010000003">
    <property type="protein sequence ID" value="MCB6183440.1"/>
    <property type="molecule type" value="Genomic_DNA"/>
</dbReference>
<feature type="signal peptide" evidence="7">
    <location>
        <begin position="1"/>
        <end position="24"/>
    </location>
</feature>
<name>A0ABS8D5H0_9NEIS</name>
<dbReference type="SUPFAM" id="SSF54534">
    <property type="entry name" value="FKBP-like"/>
    <property type="match status" value="2"/>
</dbReference>
<comment type="subcellular location">
    <subcellularLocation>
        <location evidence="7">Periplasm</location>
    </subcellularLocation>
    <text evidence="7">Is capable of associating with the outer membrane.</text>
</comment>
<dbReference type="SUPFAM" id="SSF109998">
    <property type="entry name" value="Triger factor/SurA peptide-binding domain-like"/>
    <property type="match status" value="1"/>
</dbReference>
<evidence type="ECO:0000313" key="9">
    <source>
        <dbReference type="EMBL" id="MCB6183440.1"/>
    </source>
</evidence>
<dbReference type="Proteomes" id="UP001165395">
    <property type="component" value="Unassembled WGS sequence"/>
</dbReference>
<dbReference type="EC" id="5.2.1.8" evidence="7"/>
<dbReference type="Pfam" id="PF13616">
    <property type="entry name" value="Rotamase_3"/>
    <property type="match status" value="1"/>
</dbReference>
<dbReference type="PROSITE" id="PS50198">
    <property type="entry name" value="PPIC_PPIASE_2"/>
    <property type="match status" value="2"/>
</dbReference>
<dbReference type="GO" id="GO:0003755">
    <property type="term" value="F:peptidyl-prolyl cis-trans isomerase activity"/>
    <property type="evidence" value="ECO:0007669"/>
    <property type="project" value="UniProtKB-EC"/>
</dbReference>
<evidence type="ECO:0000256" key="7">
    <source>
        <dbReference type="HAMAP-Rule" id="MF_01183"/>
    </source>
</evidence>
<feature type="chain" id="PRO_5044941971" description="Chaperone SurA" evidence="7">
    <location>
        <begin position="25"/>
        <end position="433"/>
    </location>
</feature>
<evidence type="ECO:0000256" key="2">
    <source>
        <dbReference type="ARBA" id="ARBA00022737"/>
    </source>
</evidence>
<dbReference type="InterPro" id="IPR015391">
    <property type="entry name" value="SurA_N"/>
</dbReference>
<comment type="domain">
    <text evidence="7">The PPIase activity resides only in the second parvulin domain. The N-terminal region and the C-terminal tail are necessary and sufficient for the chaperone activity of SurA. The PPIase activity is dispensable for SurA to function as a chaperone. The N-terminal region and the C-terminal tail are also required for porin recognition.</text>
</comment>
<dbReference type="InterPro" id="IPR050280">
    <property type="entry name" value="OMP_Chaperone_SurA"/>
</dbReference>
<dbReference type="Gene3D" id="1.10.4030.10">
    <property type="entry name" value="Porin chaperone SurA, peptide-binding domain"/>
    <property type="match status" value="1"/>
</dbReference>
<evidence type="ECO:0000256" key="3">
    <source>
        <dbReference type="ARBA" id="ARBA00022764"/>
    </source>
</evidence>
<dbReference type="Pfam" id="PF09312">
    <property type="entry name" value="SurA_N"/>
    <property type="match status" value="1"/>
</dbReference>
<keyword evidence="6 7" id="KW-0413">Isomerase</keyword>
<dbReference type="InterPro" id="IPR046357">
    <property type="entry name" value="PPIase_dom_sf"/>
</dbReference>
<comment type="function">
    <text evidence="7">Chaperone involved in the correct folding and assembly of outer membrane proteins. Recognizes specific patterns of aromatic residues and the orientation of their side chains, which are found more frequently in integral outer membrane proteins. May act in both early periplasmic and late outer membrane-associated steps of protein maturation.</text>
</comment>
<dbReference type="Gene3D" id="3.10.50.40">
    <property type="match status" value="2"/>
</dbReference>
<feature type="domain" description="PpiC" evidence="8">
    <location>
        <begin position="176"/>
        <end position="277"/>
    </location>
</feature>
<comment type="caution">
    <text evidence="9">The sequence shown here is derived from an EMBL/GenBank/DDBJ whole genome shotgun (WGS) entry which is preliminary data.</text>
</comment>
<evidence type="ECO:0000256" key="4">
    <source>
        <dbReference type="ARBA" id="ARBA00023110"/>
    </source>
</evidence>
<evidence type="ECO:0000313" key="10">
    <source>
        <dbReference type="Proteomes" id="UP001165395"/>
    </source>
</evidence>
<dbReference type="PANTHER" id="PTHR47637:SF1">
    <property type="entry name" value="CHAPERONE SURA"/>
    <property type="match status" value="1"/>
</dbReference>
<dbReference type="PANTHER" id="PTHR47637">
    <property type="entry name" value="CHAPERONE SURA"/>
    <property type="match status" value="1"/>
</dbReference>
<sequence length="433" mass="48032" precursor="true">MIRKPIALLIAGIMLSGAVAPSFAAQPIALDRIVAVVNKNVITEHELNARLQVTLANLKQQGVTPPSEKVLKQQLLDRMITDEVQLQLARDNGVKVDDAQLDAAMNRIADQNKMTLEQLKEAISKEGIVFEKFREDIRREILIDRVRESEVDSRVQVSDAEVDNYLALQGQAADQTVEYELQNIVIAVPEQASADEMAAKQAKAEAALKELKAGKSFAEVAAAYSNANNAMQAGQLGWRQGNRLPDIYLNAISKLDKGQFTGVLKTPNGFHIVLVHDKRQQGGAQMVEQTHAHHILIKTNEAVSEADAKARLMAIKERLDNGAKFEELARLHSEDASANNGGDLGWLNQGDTVPEFEKAMNALKPGETSGLVRTQFGWHLIKVDERRQQDVSGEKARLEARMALRAKKADEAYDSWVRQQRDQAYVEVHLDEE</sequence>
<evidence type="ECO:0000256" key="5">
    <source>
        <dbReference type="ARBA" id="ARBA00023186"/>
    </source>
</evidence>
<keyword evidence="4 7" id="KW-0697">Rotamase</keyword>
<dbReference type="InterPro" id="IPR023058">
    <property type="entry name" value="PPIase_PpiC_CS"/>
</dbReference>
<dbReference type="HAMAP" id="MF_01183">
    <property type="entry name" value="Chaperone_SurA"/>
    <property type="match status" value="1"/>
</dbReference>
<accession>A0ABS8D5H0</accession>
<proteinExistence type="inferred from homology"/>